<keyword evidence="3" id="KW-1185">Reference proteome</keyword>
<evidence type="ECO:0000313" key="2">
    <source>
        <dbReference type="EMBL" id="KAK5976002.1"/>
    </source>
</evidence>
<keyword evidence="1" id="KW-1133">Transmembrane helix</keyword>
<feature type="transmembrane region" description="Helical" evidence="1">
    <location>
        <begin position="20"/>
        <end position="45"/>
    </location>
</feature>
<dbReference type="InterPro" id="IPR038050">
    <property type="entry name" value="Neuro_actylchol_rec"/>
</dbReference>
<evidence type="ECO:0000313" key="3">
    <source>
        <dbReference type="Proteomes" id="UP001331761"/>
    </source>
</evidence>
<dbReference type="InterPro" id="IPR036719">
    <property type="entry name" value="Neuro-gated_channel_TM_sf"/>
</dbReference>
<keyword evidence="1" id="KW-0472">Membrane</keyword>
<organism evidence="2 3">
    <name type="scientific">Trichostrongylus colubriformis</name>
    <name type="common">Black scour worm</name>
    <dbReference type="NCBI Taxonomy" id="6319"/>
    <lineage>
        <taxon>Eukaryota</taxon>
        <taxon>Metazoa</taxon>
        <taxon>Ecdysozoa</taxon>
        <taxon>Nematoda</taxon>
        <taxon>Chromadorea</taxon>
        <taxon>Rhabditida</taxon>
        <taxon>Rhabditina</taxon>
        <taxon>Rhabditomorpha</taxon>
        <taxon>Strongyloidea</taxon>
        <taxon>Trichostrongylidae</taxon>
        <taxon>Trichostrongylus</taxon>
    </lineage>
</organism>
<comment type="caution">
    <text evidence="2">The sequence shown here is derived from an EMBL/GenBank/DDBJ whole genome shotgun (WGS) entry which is preliminary data.</text>
</comment>
<keyword evidence="1" id="KW-0812">Transmembrane</keyword>
<dbReference type="GO" id="GO:0006811">
    <property type="term" value="P:monoatomic ion transport"/>
    <property type="evidence" value="ECO:0007669"/>
    <property type="project" value="InterPro"/>
</dbReference>
<evidence type="ECO:0000256" key="1">
    <source>
        <dbReference type="SAM" id="Phobius"/>
    </source>
</evidence>
<dbReference type="SUPFAM" id="SSF90112">
    <property type="entry name" value="Neurotransmitter-gated ion-channel transmembrane pore"/>
    <property type="match status" value="1"/>
</dbReference>
<reference evidence="2 3" key="1">
    <citation type="submission" date="2019-10" db="EMBL/GenBank/DDBJ databases">
        <title>Assembly and Annotation for the nematode Trichostrongylus colubriformis.</title>
        <authorList>
            <person name="Martin J."/>
        </authorList>
    </citation>
    <scope>NUCLEOTIDE SEQUENCE [LARGE SCALE GENOMIC DNA]</scope>
    <source>
        <strain evidence="2">G859</strain>
        <tissue evidence="2">Whole worm</tissue>
    </source>
</reference>
<dbReference type="EMBL" id="WIXE01012336">
    <property type="protein sequence ID" value="KAK5976002.1"/>
    <property type="molecule type" value="Genomic_DNA"/>
</dbReference>
<dbReference type="AlphaFoldDB" id="A0AAN8FKQ6"/>
<gene>
    <name evidence="2" type="ORF">GCK32_005910</name>
</gene>
<proteinExistence type="predicted"/>
<sequence>MSLILQSVTATMPKSQKLPLLGVYVLAQTILCAIAVLVTSLYLILHERAYTRGWIPPTWLASRLLTRRYDKKVTHHDGFQQDHRTFESTQLAPYLEKISSFMREMASDSRIERMWARIFDRIGVFTLIFFQVVNIVLTLAILL</sequence>
<accession>A0AAN8FKQ6</accession>
<name>A0AAN8FKQ6_TRICO</name>
<dbReference type="Proteomes" id="UP001331761">
    <property type="component" value="Unassembled WGS sequence"/>
</dbReference>
<dbReference type="Gene3D" id="1.20.58.390">
    <property type="entry name" value="Neurotransmitter-gated ion-channel transmembrane domain"/>
    <property type="match status" value="1"/>
</dbReference>
<feature type="transmembrane region" description="Helical" evidence="1">
    <location>
        <begin position="122"/>
        <end position="142"/>
    </location>
</feature>
<dbReference type="GO" id="GO:0016020">
    <property type="term" value="C:membrane"/>
    <property type="evidence" value="ECO:0007669"/>
    <property type="project" value="InterPro"/>
</dbReference>
<protein>
    <submittedName>
        <fullName evidence="2">Uncharacterized protein</fullName>
    </submittedName>
</protein>